<gene>
    <name evidence="1" type="ORF">SAMN05443637_11781</name>
</gene>
<dbReference type="STRING" id="1848.SAMN05443637_11781"/>
<protein>
    <submittedName>
        <fullName evidence="1">Gamma-glutamyltransferase 2. Threonine peptidase. MEROPS family T03</fullName>
    </submittedName>
</protein>
<evidence type="ECO:0000313" key="2">
    <source>
        <dbReference type="Proteomes" id="UP000184363"/>
    </source>
</evidence>
<organism evidence="1 2">
    <name type="scientific">Pseudonocardia thermophila</name>
    <dbReference type="NCBI Taxonomy" id="1848"/>
    <lineage>
        <taxon>Bacteria</taxon>
        <taxon>Bacillati</taxon>
        <taxon>Actinomycetota</taxon>
        <taxon>Actinomycetes</taxon>
        <taxon>Pseudonocardiales</taxon>
        <taxon>Pseudonocardiaceae</taxon>
        <taxon>Pseudonocardia</taxon>
    </lineage>
</organism>
<dbReference type="SUPFAM" id="SSF56235">
    <property type="entry name" value="N-terminal nucleophile aminohydrolases (Ntn hydrolases)"/>
    <property type="match status" value="1"/>
</dbReference>
<dbReference type="Proteomes" id="UP000184363">
    <property type="component" value="Unassembled WGS sequence"/>
</dbReference>
<dbReference type="EMBL" id="FRAP01000017">
    <property type="protein sequence ID" value="SHL07039.1"/>
    <property type="molecule type" value="Genomic_DNA"/>
</dbReference>
<dbReference type="PRINTS" id="PR01210">
    <property type="entry name" value="GGTRANSPTASE"/>
</dbReference>
<reference evidence="1 2" key="1">
    <citation type="submission" date="2016-11" db="EMBL/GenBank/DDBJ databases">
        <authorList>
            <person name="Jaros S."/>
            <person name="Januszkiewicz K."/>
            <person name="Wedrychowicz H."/>
        </authorList>
    </citation>
    <scope>NUCLEOTIDE SEQUENCE [LARGE SCALE GENOMIC DNA]</scope>
    <source>
        <strain evidence="1 2">DSM 43832</strain>
    </source>
</reference>
<proteinExistence type="predicted"/>
<dbReference type="GO" id="GO:0016740">
    <property type="term" value="F:transferase activity"/>
    <property type="evidence" value="ECO:0007669"/>
    <property type="project" value="UniProtKB-KW"/>
</dbReference>
<keyword evidence="2" id="KW-1185">Reference proteome</keyword>
<sequence>MPTKAHSVAVAAPHQAAVDAAAEAVAAGGSPADAAVAAAAVLAVVYPHQCSLGGDLIALARPAGTGEVHAVLSAGAAPRNIDVAALRAASDRMPPGGPLSVTVPGAVAGLREISRRWGQLAWADLLRSAIRLARDGAPVSAGMARAIRSRAEVLDRDPGLAALVRPGGRSLSEGERFVQPALARTLERVAEDPDGFYRGALAADVAAGLAALGSPVDADDLAAHEAEVTRPLTAERAGSRWFVAPPPSQGALFLAALTGAPDGTPAALVRSARAAELARDAHLGDPRGGPIDVDALLAGRSEPGAAHPVPVAAGDTVAVTAVGTDGTAVSLIMSVYQSFGAGIMDPATGLIFHNRGSAFRLEAGHPGVVGPGVRPPHTLCPVIGQADGIVVALGCQGGRAQPWILAQVADGTVTSDDLTGLVGRPRWVIGSRELGRQRPTLMAEPGAPEAAAEAARELGLDVAAWPGPDDDAGHVQVARVRGGILDAASDPRADGRAVVA</sequence>
<dbReference type="Pfam" id="PF01019">
    <property type="entry name" value="G_glu_transpept"/>
    <property type="match status" value="2"/>
</dbReference>
<dbReference type="PANTHER" id="PTHR43881">
    <property type="entry name" value="GAMMA-GLUTAMYLTRANSPEPTIDASE (AFU_ORTHOLOGUE AFUA_4G13580)"/>
    <property type="match status" value="1"/>
</dbReference>
<dbReference type="Gene3D" id="3.60.20.40">
    <property type="match status" value="1"/>
</dbReference>
<accession>A0A1M6XMF1</accession>
<keyword evidence="1" id="KW-0808">Transferase</keyword>
<name>A0A1M6XMF1_PSETH</name>
<evidence type="ECO:0000313" key="1">
    <source>
        <dbReference type="EMBL" id="SHL07039.1"/>
    </source>
</evidence>
<dbReference type="InterPro" id="IPR043137">
    <property type="entry name" value="GGT_ssub_C"/>
</dbReference>
<dbReference type="PANTHER" id="PTHR43881:SF5">
    <property type="entry name" value="GAMMA-GLUTAMYLTRANSPEPTIDASE"/>
    <property type="match status" value="1"/>
</dbReference>
<dbReference type="OrthoDB" id="9781342at2"/>
<dbReference type="InterPro" id="IPR029055">
    <property type="entry name" value="Ntn_hydrolases_N"/>
</dbReference>
<dbReference type="InterPro" id="IPR052896">
    <property type="entry name" value="GGT-like_enzyme"/>
</dbReference>
<dbReference type="AlphaFoldDB" id="A0A1M6XMF1"/>
<dbReference type="RefSeq" id="WP_073458893.1">
    <property type="nucleotide sequence ID" value="NZ_FRAP01000017.1"/>
</dbReference>